<gene>
    <name evidence="1" type="ORF">HPB47_003108</name>
</gene>
<name>A0AC60PJD5_IXOPE</name>
<evidence type="ECO:0000313" key="1">
    <source>
        <dbReference type="EMBL" id="KAG0420984.1"/>
    </source>
</evidence>
<organism evidence="1 2">
    <name type="scientific">Ixodes persulcatus</name>
    <name type="common">Taiga tick</name>
    <dbReference type="NCBI Taxonomy" id="34615"/>
    <lineage>
        <taxon>Eukaryota</taxon>
        <taxon>Metazoa</taxon>
        <taxon>Ecdysozoa</taxon>
        <taxon>Arthropoda</taxon>
        <taxon>Chelicerata</taxon>
        <taxon>Arachnida</taxon>
        <taxon>Acari</taxon>
        <taxon>Parasitiformes</taxon>
        <taxon>Ixodida</taxon>
        <taxon>Ixodoidea</taxon>
        <taxon>Ixodidae</taxon>
        <taxon>Ixodinae</taxon>
        <taxon>Ixodes</taxon>
    </lineage>
</organism>
<dbReference type="Proteomes" id="UP000805193">
    <property type="component" value="Unassembled WGS sequence"/>
</dbReference>
<comment type="caution">
    <text evidence="1">The sequence shown here is derived from an EMBL/GenBank/DDBJ whole genome shotgun (WGS) entry which is preliminary data.</text>
</comment>
<accession>A0AC60PJD5</accession>
<keyword evidence="2" id="KW-1185">Reference proteome</keyword>
<protein>
    <submittedName>
        <fullName evidence="1">Uncharacterized protein</fullName>
    </submittedName>
</protein>
<dbReference type="EMBL" id="JABSTQ010010444">
    <property type="protein sequence ID" value="KAG0420984.1"/>
    <property type="molecule type" value="Genomic_DNA"/>
</dbReference>
<proteinExistence type="predicted"/>
<reference evidence="1 2" key="1">
    <citation type="journal article" date="2020" name="Cell">
        <title>Large-Scale Comparative Analyses of Tick Genomes Elucidate Their Genetic Diversity and Vector Capacities.</title>
        <authorList>
            <consortium name="Tick Genome and Microbiome Consortium (TIGMIC)"/>
            <person name="Jia N."/>
            <person name="Wang J."/>
            <person name="Shi W."/>
            <person name="Du L."/>
            <person name="Sun Y."/>
            <person name="Zhan W."/>
            <person name="Jiang J.F."/>
            <person name="Wang Q."/>
            <person name="Zhang B."/>
            <person name="Ji P."/>
            <person name="Bell-Sakyi L."/>
            <person name="Cui X.M."/>
            <person name="Yuan T.T."/>
            <person name="Jiang B.G."/>
            <person name="Yang W.F."/>
            <person name="Lam T.T."/>
            <person name="Chang Q.C."/>
            <person name="Ding S.J."/>
            <person name="Wang X.J."/>
            <person name="Zhu J.G."/>
            <person name="Ruan X.D."/>
            <person name="Zhao L."/>
            <person name="Wei J.T."/>
            <person name="Ye R.Z."/>
            <person name="Que T.C."/>
            <person name="Du C.H."/>
            <person name="Zhou Y.H."/>
            <person name="Cheng J.X."/>
            <person name="Dai P.F."/>
            <person name="Guo W.B."/>
            <person name="Han X.H."/>
            <person name="Huang E.J."/>
            <person name="Li L.F."/>
            <person name="Wei W."/>
            <person name="Gao Y.C."/>
            <person name="Liu J.Z."/>
            <person name="Shao H.Z."/>
            <person name="Wang X."/>
            <person name="Wang C.C."/>
            <person name="Yang T.C."/>
            <person name="Huo Q.B."/>
            <person name="Li W."/>
            <person name="Chen H.Y."/>
            <person name="Chen S.E."/>
            <person name="Zhou L.G."/>
            <person name="Ni X.B."/>
            <person name="Tian J.H."/>
            <person name="Sheng Y."/>
            <person name="Liu T."/>
            <person name="Pan Y.S."/>
            <person name="Xia L.Y."/>
            <person name="Li J."/>
            <person name="Zhao F."/>
            <person name="Cao W.C."/>
        </authorList>
    </citation>
    <scope>NUCLEOTIDE SEQUENCE [LARGE SCALE GENOMIC DNA]</scope>
    <source>
        <strain evidence="1">Iper-2018</strain>
    </source>
</reference>
<sequence length="100" mass="10863">MHPSARQESAIKSQRLYVTLAGPPPLQKPHHTSRTESGADCPEKRSPPTGGGQCMPPEIRAADKQTAKAGNGRRQPPTGQGDGRYVFPIRRTVRPARRNG</sequence>
<evidence type="ECO:0000313" key="2">
    <source>
        <dbReference type="Proteomes" id="UP000805193"/>
    </source>
</evidence>